<evidence type="ECO:0000259" key="2">
    <source>
        <dbReference type="PROSITE" id="PS50067"/>
    </source>
</evidence>
<dbReference type="GO" id="GO:0003777">
    <property type="term" value="F:microtubule motor activity"/>
    <property type="evidence" value="ECO:0007669"/>
    <property type="project" value="InterPro"/>
</dbReference>
<dbReference type="SMART" id="SM00129">
    <property type="entry name" value="KISc"/>
    <property type="match status" value="1"/>
</dbReference>
<comment type="similarity">
    <text evidence="1">Belongs to the TRAFAC class myosin-kinesin ATPase superfamily. Kinesin family.</text>
</comment>
<dbReference type="PRINTS" id="PR00380">
    <property type="entry name" value="KINESINHEAVY"/>
</dbReference>
<dbReference type="EMBL" id="VJMI01014446">
    <property type="protein sequence ID" value="KAF0742393.1"/>
    <property type="molecule type" value="Genomic_DNA"/>
</dbReference>
<dbReference type="GO" id="GO:0008017">
    <property type="term" value="F:microtubule binding"/>
    <property type="evidence" value="ECO:0007669"/>
    <property type="project" value="InterPro"/>
</dbReference>
<evidence type="ECO:0000313" key="4">
    <source>
        <dbReference type="Proteomes" id="UP000469452"/>
    </source>
</evidence>
<protein>
    <recommendedName>
        <fullName evidence="2">Kinesin motor domain-containing protein</fullName>
    </recommendedName>
</protein>
<dbReference type="AlphaFoldDB" id="A0A6A4ZZF0"/>
<comment type="caution">
    <text evidence="3">The sequence shown here is derived from an EMBL/GenBank/DDBJ whole genome shotgun (WGS) entry which is preliminary data.</text>
</comment>
<dbReference type="GO" id="GO:0005874">
    <property type="term" value="C:microtubule"/>
    <property type="evidence" value="ECO:0007669"/>
    <property type="project" value="TreeGrafter"/>
</dbReference>
<dbReference type="InterPro" id="IPR001752">
    <property type="entry name" value="Kinesin_motor_dom"/>
</dbReference>
<accession>A0A6A4ZZF0</accession>
<dbReference type="GO" id="GO:0007018">
    <property type="term" value="P:microtubule-based movement"/>
    <property type="evidence" value="ECO:0007669"/>
    <property type="project" value="InterPro"/>
</dbReference>
<dbReference type="PANTHER" id="PTHR24115:SF1004">
    <property type="entry name" value="KINESIN-LIKE PROTEIN KIF15"/>
    <property type="match status" value="1"/>
</dbReference>
<reference evidence="3 4" key="1">
    <citation type="submission" date="2019-06" db="EMBL/GenBank/DDBJ databases">
        <title>Genomics analysis of Aphanomyces spp. identifies a new class of oomycete effector associated with host adaptation.</title>
        <authorList>
            <person name="Gaulin E."/>
        </authorList>
    </citation>
    <scope>NUCLEOTIDE SEQUENCE [LARGE SCALE GENOMIC DNA]</scope>
    <source>
        <strain evidence="3 4">E</strain>
    </source>
</reference>
<dbReference type="GO" id="GO:0005524">
    <property type="term" value="F:ATP binding"/>
    <property type="evidence" value="ECO:0007669"/>
    <property type="project" value="UniProtKB-UniRule"/>
</dbReference>
<dbReference type="Proteomes" id="UP000469452">
    <property type="component" value="Unassembled WGS sequence"/>
</dbReference>
<dbReference type="SUPFAM" id="SSF52540">
    <property type="entry name" value="P-loop containing nucleoside triphosphate hydrolases"/>
    <property type="match status" value="1"/>
</dbReference>
<dbReference type="Pfam" id="PF00225">
    <property type="entry name" value="Kinesin"/>
    <property type="match status" value="2"/>
</dbReference>
<feature type="binding site" evidence="1">
    <location>
        <begin position="29"/>
        <end position="36"/>
    </location>
    <ligand>
        <name>ATP</name>
        <dbReference type="ChEBI" id="CHEBI:30616"/>
    </ligand>
</feature>
<dbReference type="VEuPathDB" id="FungiDB:H257_00550"/>
<name>A0A6A4ZZF0_APHAT</name>
<dbReference type="PROSITE" id="PS50067">
    <property type="entry name" value="KINESIN_MOTOR_2"/>
    <property type="match status" value="1"/>
</dbReference>
<feature type="domain" description="Kinesin motor" evidence="2">
    <location>
        <begin position="1"/>
        <end position="246"/>
    </location>
</feature>
<feature type="non-terminal residue" evidence="3">
    <location>
        <position position="246"/>
    </location>
</feature>
<dbReference type="Gene3D" id="3.40.850.10">
    <property type="entry name" value="Kinesin motor domain"/>
    <property type="match status" value="1"/>
</dbReference>
<dbReference type="InterPro" id="IPR027417">
    <property type="entry name" value="P-loop_NTPase"/>
</dbReference>
<sequence length="246" mass="27926">MFVVMLVQCSKPLVDYALRGINSCCFAYGQTGSGKTYSIFGETGEKDGIIPRAADYLFEMIESNTNGHKPNKPARVYTLVVSFLEIYCDRIRDLGREYVQYVLSTNRTVSLQQSSGSDWYLRNVRRCPISKIMKRTDSNARLDRNTIHIVKSTKTQVSHGMTNRASTTKEVLNMTLFILENLEIHEDAQGMVYVKDLSMIEVSNREEVRRPESDCVNAIVQMGLTLRATHETKMNSVSSRSHTVFT</sequence>
<gene>
    <name evidence="3" type="ORF">AaE_008619</name>
</gene>
<dbReference type="InterPro" id="IPR036961">
    <property type="entry name" value="Kinesin_motor_dom_sf"/>
</dbReference>
<dbReference type="GO" id="GO:0005871">
    <property type="term" value="C:kinesin complex"/>
    <property type="evidence" value="ECO:0007669"/>
    <property type="project" value="TreeGrafter"/>
</dbReference>
<organism evidence="3 4">
    <name type="scientific">Aphanomyces astaci</name>
    <name type="common">Crayfish plague agent</name>
    <dbReference type="NCBI Taxonomy" id="112090"/>
    <lineage>
        <taxon>Eukaryota</taxon>
        <taxon>Sar</taxon>
        <taxon>Stramenopiles</taxon>
        <taxon>Oomycota</taxon>
        <taxon>Saprolegniomycetes</taxon>
        <taxon>Saprolegniales</taxon>
        <taxon>Verrucalvaceae</taxon>
        <taxon>Aphanomyces</taxon>
    </lineage>
</organism>
<proteinExistence type="inferred from homology"/>
<evidence type="ECO:0000256" key="1">
    <source>
        <dbReference type="PROSITE-ProRule" id="PRU00283"/>
    </source>
</evidence>
<dbReference type="PANTHER" id="PTHR24115">
    <property type="entry name" value="KINESIN-RELATED"/>
    <property type="match status" value="1"/>
</dbReference>
<keyword evidence="1" id="KW-0547">Nucleotide-binding</keyword>
<keyword evidence="1" id="KW-0505">Motor protein</keyword>
<evidence type="ECO:0000313" key="3">
    <source>
        <dbReference type="EMBL" id="KAF0742393.1"/>
    </source>
</evidence>
<dbReference type="GO" id="GO:0016887">
    <property type="term" value="F:ATP hydrolysis activity"/>
    <property type="evidence" value="ECO:0007669"/>
    <property type="project" value="TreeGrafter"/>
</dbReference>
<keyword evidence="1" id="KW-0067">ATP-binding</keyword>
<dbReference type="InterPro" id="IPR027640">
    <property type="entry name" value="Kinesin-like_fam"/>
</dbReference>